<dbReference type="SUPFAM" id="SSF64288">
    <property type="entry name" value="Chorismate lyase-like"/>
    <property type="match status" value="1"/>
</dbReference>
<dbReference type="Proteomes" id="UP000028525">
    <property type="component" value="Unassembled WGS sequence"/>
</dbReference>
<proteinExistence type="predicted"/>
<sequence>MKFEFIQIDKYSPVPLYEQLKGCLINAIRSGTLIPGQKLPTEDELCRKFGISRPVVRQAYGDLNKLGMLVRKRGSGSFVRSITDRGIYLMQLVSYREELAMIGMKPGTDLKKNEIISYHAPVYEKLRLDPKQHCLHLERMRYADKRPFTFIENFVPMDLFPGIEAYDYGTDSLYRIMRDVYGIYPAKAVRSIRAEIIDPTQARLFHIEKDSPVHMLESIAYDQYERPIDYSIETYPGNTHRFDFVVYRD</sequence>
<keyword evidence="1" id="KW-0805">Transcription regulation</keyword>
<dbReference type="Gene3D" id="3.40.1410.10">
    <property type="entry name" value="Chorismate lyase-like"/>
    <property type="match status" value="1"/>
</dbReference>
<dbReference type="PANTHER" id="PTHR44846">
    <property type="entry name" value="MANNOSYL-D-GLYCERATE TRANSPORT/METABOLISM SYSTEM REPRESSOR MNGR-RELATED"/>
    <property type="match status" value="1"/>
</dbReference>
<comment type="caution">
    <text evidence="5">The sequence shown here is derived from an EMBL/GenBank/DDBJ whole genome shotgun (WGS) entry which is preliminary data.</text>
</comment>
<evidence type="ECO:0000313" key="5">
    <source>
        <dbReference type="EMBL" id="KEZ90491.1"/>
    </source>
</evidence>
<dbReference type="RefSeq" id="WP_038280347.1">
    <property type="nucleotide sequence ID" value="NZ_JPME01000011.1"/>
</dbReference>
<dbReference type="InterPro" id="IPR028978">
    <property type="entry name" value="Chorismate_lyase_/UTRA_dom_sf"/>
</dbReference>
<keyword evidence="3" id="KW-0804">Transcription</keyword>
<dbReference type="AlphaFoldDB" id="A0A084JNF7"/>
<evidence type="ECO:0000313" key="6">
    <source>
        <dbReference type="Proteomes" id="UP000028525"/>
    </source>
</evidence>
<dbReference type="InterPro" id="IPR036390">
    <property type="entry name" value="WH_DNA-bd_sf"/>
</dbReference>
<feature type="domain" description="HTH gntR-type" evidence="4">
    <location>
        <begin position="14"/>
        <end position="82"/>
    </location>
</feature>
<accession>A0A084JNF7</accession>
<dbReference type="Pfam" id="PF07702">
    <property type="entry name" value="UTRA"/>
    <property type="match status" value="1"/>
</dbReference>
<reference evidence="5 6" key="1">
    <citation type="submission" date="2014-07" db="EMBL/GenBank/DDBJ databases">
        <title>Draft genome of Clostridium celerecrescens 152B isolated from sediments associated with methane hydrate from Krishna Godavari basin.</title>
        <authorList>
            <person name="Honkalas V.S."/>
            <person name="Dabir A.P."/>
            <person name="Arora P."/>
            <person name="Dhakephalkar P.K."/>
        </authorList>
    </citation>
    <scope>NUCLEOTIDE SEQUENCE [LARGE SCALE GENOMIC DNA]</scope>
    <source>
        <strain evidence="5 6">152B</strain>
    </source>
</reference>
<dbReference type="STRING" id="29354.IO98_09290"/>
<evidence type="ECO:0000259" key="4">
    <source>
        <dbReference type="PROSITE" id="PS50949"/>
    </source>
</evidence>
<name>A0A084JNF7_9FIRM</name>
<dbReference type="Gene3D" id="1.10.10.10">
    <property type="entry name" value="Winged helix-like DNA-binding domain superfamily/Winged helix DNA-binding domain"/>
    <property type="match status" value="1"/>
</dbReference>
<evidence type="ECO:0000256" key="1">
    <source>
        <dbReference type="ARBA" id="ARBA00023015"/>
    </source>
</evidence>
<dbReference type="SUPFAM" id="SSF46785">
    <property type="entry name" value="Winged helix' DNA-binding domain"/>
    <property type="match status" value="1"/>
</dbReference>
<dbReference type="GO" id="GO:0003677">
    <property type="term" value="F:DNA binding"/>
    <property type="evidence" value="ECO:0007669"/>
    <property type="project" value="UniProtKB-KW"/>
</dbReference>
<dbReference type="PRINTS" id="PR00035">
    <property type="entry name" value="HTHGNTR"/>
</dbReference>
<keyword evidence="2" id="KW-0238">DNA-binding</keyword>
<dbReference type="CDD" id="cd07377">
    <property type="entry name" value="WHTH_GntR"/>
    <property type="match status" value="1"/>
</dbReference>
<gene>
    <name evidence="5" type="ORF">IO98_09290</name>
</gene>
<dbReference type="InterPro" id="IPR011663">
    <property type="entry name" value="UTRA"/>
</dbReference>
<dbReference type="InterPro" id="IPR050679">
    <property type="entry name" value="Bact_HTH_transcr_reg"/>
</dbReference>
<dbReference type="GO" id="GO:0045892">
    <property type="term" value="P:negative regulation of DNA-templated transcription"/>
    <property type="evidence" value="ECO:0007669"/>
    <property type="project" value="TreeGrafter"/>
</dbReference>
<evidence type="ECO:0000256" key="2">
    <source>
        <dbReference type="ARBA" id="ARBA00023125"/>
    </source>
</evidence>
<dbReference type="SMART" id="SM00345">
    <property type="entry name" value="HTH_GNTR"/>
    <property type="match status" value="1"/>
</dbReference>
<dbReference type="SMART" id="SM00866">
    <property type="entry name" value="UTRA"/>
    <property type="match status" value="1"/>
</dbReference>
<dbReference type="PANTHER" id="PTHR44846:SF1">
    <property type="entry name" value="MANNOSYL-D-GLYCERATE TRANSPORT_METABOLISM SYSTEM REPRESSOR MNGR-RELATED"/>
    <property type="match status" value="1"/>
</dbReference>
<dbReference type="InterPro" id="IPR000524">
    <property type="entry name" value="Tscrpt_reg_HTH_GntR"/>
</dbReference>
<dbReference type="PROSITE" id="PS50949">
    <property type="entry name" value="HTH_GNTR"/>
    <property type="match status" value="1"/>
</dbReference>
<dbReference type="InterPro" id="IPR036388">
    <property type="entry name" value="WH-like_DNA-bd_sf"/>
</dbReference>
<evidence type="ECO:0000256" key="3">
    <source>
        <dbReference type="ARBA" id="ARBA00023163"/>
    </source>
</evidence>
<keyword evidence="6" id="KW-1185">Reference proteome</keyword>
<dbReference type="Pfam" id="PF00392">
    <property type="entry name" value="GntR"/>
    <property type="match status" value="1"/>
</dbReference>
<protein>
    <recommendedName>
        <fullName evidence="4">HTH gntR-type domain-containing protein</fullName>
    </recommendedName>
</protein>
<dbReference type="GO" id="GO:0003700">
    <property type="term" value="F:DNA-binding transcription factor activity"/>
    <property type="evidence" value="ECO:0007669"/>
    <property type="project" value="InterPro"/>
</dbReference>
<dbReference type="EMBL" id="JPME01000011">
    <property type="protein sequence ID" value="KEZ90491.1"/>
    <property type="molecule type" value="Genomic_DNA"/>
</dbReference>
<organism evidence="5 6">
    <name type="scientific">Lacrimispora celerecrescens</name>
    <dbReference type="NCBI Taxonomy" id="29354"/>
    <lineage>
        <taxon>Bacteria</taxon>
        <taxon>Bacillati</taxon>
        <taxon>Bacillota</taxon>
        <taxon>Clostridia</taxon>
        <taxon>Lachnospirales</taxon>
        <taxon>Lachnospiraceae</taxon>
        <taxon>Lacrimispora</taxon>
    </lineage>
</organism>